<evidence type="ECO:0008006" key="4">
    <source>
        <dbReference type="Google" id="ProtNLM"/>
    </source>
</evidence>
<dbReference type="Gene3D" id="2.60.120.200">
    <property type="match status" value="1"/>
</dbReference>
<dbReference type="EMBL" id="PTJC01000007">
    <property type="protein sequence ID" value="PPK84572.1"/>
    <property type="molecule type" value="Genomic_DNA"/>
</dbReference>
<dbReference type="RefSeq" id="WP_104421298.1">
    <property type="nucleotide sequence ID" value="NZ_PTJC01000007.1"/>
</dbReference>
<accession>A0A2S6I0T3</accession>
<protein>
    <recommendedName>
        <fullName evidence="4">Secreted protein</fullName>
    </recommendedName>
</protein>
<evidence type="ECO:0000313" key="2">
    <source>
        <dbReference type="EMBL" id="PPK84572.1"/>
    </source>
</evidence>
<dbReference type="GO" id="GO:0005975">
    <property type="term" value="P:carbohydrate metabolic process"/>
    <property type="evidence" value="ECO:0007669"/>
    <property type="project" value="UniProtKB-ARBA"/>
</dbReference>
<sequence length="97" mass="10552">MYNYLSRGAWLLPGALLLSTVCLAQRGGKPGPSTEACRAAEVFTTLSVPYGRIEFRMRAAAGSGVIPNFFTWKEGAYVLRTAYADGEARTYRVVVGK</sequence>
<name>A0A2S6I0T3_9BACT</name>
<gene>
    <name evidence="2" type="ORF">CLV84_3734</name>
</gene>
<keyword evidence="3" id="KW-1185">Reference proteome</keyword>
<dbReference type="InterPro" id="IPR013320">
    <property type="entry name" value="ConA-like_dom_sf"/>
</dbReference>
<dbReference type="OrthoDB" id="9809583at2"/>
<reference evidence="2 3" key="1">
    <citation type="submission" date="2018-02" db="EMBL/GenBank/DDBJ databases">
        <title>Genomic Encyclopedia of Archaeal and Bacterial Type Strains, Phase II (KMG-II): from individual species to whole genera.</title>
        <authorList>
            <person name="Goeker M."/>
        </authorList>
    </citation>
    <scope>NUCLEOTIDE SEQUENCE [LARGE SCALE GENOMIC DNA]</scope>
    <source>
        <strain evidence="2 3">DSM 29526</strain>
    </source>
</reference>
<dbReference type="GO" id="GO:0004553">
    <property type="term" value="F:hydrolase activity, hydrolyzing O-glycosyl compounds"/>
    <property type="evidence" value="ECO:0007669"/>
    <property type="project" value="UniProtKB-ARBA"/>
</dbReference>
<dbReference type="Proteomes" id="UP000237662">
    <property type="component" value="Unassembled WGS sequence"/>
</dbReference>
<proteinExistence type="predicted"/>
<evidence type="ECO:0000256" key="1">
    <source>
        <dbReference type="SAM" id="SignalP"/>
    </source>
</evidence>
<evidence type="ECO:0000313" key="3">
    <source>
        <dbReference type="Proteomes" id="UP000237662"/>
    </source>
</evidence>
<dbReference type="SUPFAM" id="SSF49899">
    <property type="entry name" value="Concanavalin A-like lectins/glucanases"/>
    <property type="match status" value="1"/>
</dbReference>
<comment type="caution">
    <text evidence="2">The sequence shown here is derived from an EMBL/GenBank/DDBJ whole genome shotgun (WGS) entry which is preliminary data.</text>
</comment>
<organism evidence="2 3">
    <name type="scientific">Neolewinella xylanilytica</name>
    <dbReference type="NCBI Taxonomy" id="1514080"/>
    <lineage>
        <taxon>Bacteria</taxon>
        <taxon>Pseudomonadati</taxon>
        <taxon>Bacteroidota</taxon>
        <taxon>Saprospiria</taxon>
        <taxon>Saprospirales</taxon>
        <taxon>Lewinellaceae</taxon>
        <taxon>Neolewinella</taxon>
    </lineage>
</organism>
<feature type="signal peptide" evidence="1">
    <location>
        <begin position="1"/>
        <end position="24"/>
    </location>
</feature>
<keyword evidence="1" id="KW-0732">Signal</keyword>
<dbReference type="AlphaFoldDB" id="A0A2S6I0T3"/>
<feature type="chain" id="PRO_5015559080" description="Secreted protein" evidence="1">
    <location>
        <begin position="25"/>
        <end position="97"/>
    </location>
</feature>